<evidence type="ECO:0000256" key="3">
    <source>
        <dbReference type="ARBA" id="ARBA00022692"/>
    </source>
</evidence>
<evidence type="ECO:0000256" key="1">
    <source>
        <dbReference type="ARBA" id="ARBA00004141"/>
    </source>
</evidence>
<dbReference type="Gene3D" id="3.90.79.10">
    <property type="entry name" value="Nucleoside Triphosphate Pyrophosphohydrolase"/>
    <property type="match status" value="1"/>
</dbReference>
<keyword evidence="3 9" id="KW-0812">Transmembrane</keyword>
<evidence type="ECO:0000256" key="5">
    <source>
        <dbReference type="ARBA" id="ARBA00023065"/>
    </source>
</evidence>
<dbReference type="PANTHER" id="PTHR13800">
    <property type="entry name" value="TRANSIENT RECEPTOR POTENTIAL CATION CHANNEL, SUBFAMILY M, MEMBER 6"/>
    <property type="match status" value="1"/>
</dbReference>
<dbReference type="InterPro" id="IPR041491">
    <property type="entry name" value="TRPM_SLOG"/>
</dbReference>
<dbReference type="InterPro" id="IPR050927">
    <property type="entry name" value="TRPM"/>
</dbReference>
<name>A0A814TKB4_9BILA</name>
<evidence type="ECO:0000256" key="8">
    <source>
        <dbReference type="SAM" id="MobiDB-lite"/>
    </source>
</evidence>
<feature type="domain" description="TRPM SLOG" evidence="10">
    <location>
        <begin position="73"/>
        <end position="225"/>
    </location>
</feature>
<comment type="subcellular location">
    <subcellularLocation>
        <location evidence="1">Membrane</location>
        <topology evidence="1">Multi-pass membrane protein</topology>
    </subcellularLocation>
</comment>
<dbReference type="Pfam" id="PF25508">
    <property type="entry name" value="TRPM2"/>
    <property type="match status" value="1"/>
</dbReference>
<evidence type="ECO:0000256" key="4">
    <source>
        <dbReference type="ARBA" id="ARBA00022989"/>
    </source>
</evidence>
<feature type="region of interest" description="Disordered" evidence="8">
    <location>
        <begin position="1"/>
        <end position="26"/>
    </location>
</feature>
<evidence type="ECO:0000256" key="9">
    <source>
        <dbReference type="SAM" id="Phobius"/>
    </source>
</evidence>
<dbReference type="InterPro" id="IPR057366">
    <property type="entry name" value="TRPM-like"/>
</dbReference>
<feature type="transmembrane region" description="Helical" evidence="9">
    <location>
        <begin position="992"/>
        <end position="1010"/>
    </location>
</feature>
<keyword evidence="7" id="KW-0407">Ion channel</keyword>
<keyword evidence="6 9" id="KW-0472">Membrane</keyword>
<keyword evidence="5" id="KW-0406">Ion transport</keyword>
<reference evidence="12" key="1">
    <citation type="submission" date="2021-02" db="EMBL/GenBank/DDBJ databases">
        <authorList>
            <person name="Nowell W R."/>
        </authorList>
    </citation>
    <scope>NUCLEOTIDE SEQUENCE</scope>
</reference>
<feature type="transmembrane region" description="Helical" evidence="9">
    <location>
        <begin position="1031"/>
        <end position="1054"/>
    </location>
</feature>
<proteinExistence type="predicted"/>
<dbReference type="GO" id="GO:0005886">
    <property type="term" value="C:plasma membrane"/>
    <property type="evidence" value="ECO:0007669"/>
    <property type="project" value="TreeGrafter"/>
</dbReference>
<dbReference type="EMBL" id="CAJNOO010001501">
    <property type="protein sequence ID" value="CAF1162596.1"/>
    <property type="molecule type" value="Genomic_DNA"/>
</dbReference>
<evidence type="ECO:0000313" key="12">
    <source>
        <dbReference type="EMBL" id="CAF1162596.1"/>
    </source>
</evidence>
<dbReference type="GO" id="GO:0030001">
    <property type="term" value="P:metal ion transport"/>
    <property type="evidence" value="ECO:0007669"/>
    <property type="project" value="TreeGrafter"/>
</dbReference>
<keyword evidence="2" id="KW-0813">Transport</keyword>
<feature type="transmembrane region" description="Helical" evidence="9">
    <location>
        <begin position="1137"/>
        <end position="1162"/>
    </location>
</feature>
<dbReference type="Pfam" id="PF18139">
    <property type="entry name" value="LSDAT_euk"/>
    <property type="match status" value="2"/>
</dbReference>
<comment type="caution">
    <text evidence="12">The sequence shown here is derived from an EMBL/GenBank/DDBJ whole genome shotgun (WGS) entry which is preliminary data.</text>
</comment>
<evidence type="ECO:0000256" key="6">
    <source>
        <dbReference type="ARBA" id="ARBA00023136"/>
    </source>
</evidence>
<evidence type="ECO:0008006" key="14">
    <source>
        <dbReference type="Google" id="ProtNLM"/>
    </source>
</evidence>
<evidence type="ECO:0000256" key="7">
    <source>
        <dbReference type="ARBA" id="ARBA00023303"/>
    </source>
</evidence>
<dbReference type="OrthoDB" id="301415at2759"/>
<sequence>MTQDTMNNANDNIQKELSSPETPLHPLSTVNPNEFYNIIQQQYGGVWGKFKFEDSRGDYSGEGRSFLYIDGNIDLTVLSQFMANEWKLQAPNLVISILSATSRYRLSKNLTMVEALKTGIRNTVNATEIWFITNGLELGMSQLIGSAFRDEISFRQTDDAWAIQMGRDPKKRKKLILIGIVCDDEIKDFIDFKGAQEEPKQDVKVAMRKRDQMSLNADHTHFIIIREQPIDFKSINDSAKNNAIIDNDVKQLEKLTDSADSATNKFRDRFENFLYQEKSTSPVESSQPITTDTAAVTSIKSNPWGDDGFPMVCILVRGKPGTIECAYRKIQNEVPIIVLKGTGLAADIISFAYEEICAKMEKEHNDNQFKADLARRILEDYPLLRSNDVKRNEIRNFIMSIVSIVQKNEQKNRKFLTFININKATASLNDFHKFILLALLQSQKPITGNKVLAQLKRNLFVALSAESVTQKPITGNKVLAQLKRNLLLTLDWNTPDLASSEIFQRDDSIQYSIQPDLFDKAILGKKLEAFVDLFLNQNFVLHRYLKSDRLISLFNNAKDKEFFKTTSIDGILGQRGDDGELKKAFFEKCLNNVVKHLTGINHFFNEHEMDCNAFGIYFGDKSENDAQRRRMRAERKALRYLVIYAVLMNRHQLAKILWKRSFEPIPLALICYMMYTKLVPYCPEVYQRTLIEKQAKEFSDCALGVLDKAFNEDSTRTFEMLDAKHPDWSHMATIELAYNADNKDFVAHAACQKWVTRQFYGEITPRELSWGLFRCPDSIKIICSAILIFPMWFWINFSPIGQAPSKLKTLSDLPPDAKKGSEPVPNIDKGKQLAEHVGEVNIREGSGFFQRIRRYFRGNNSGTQKTTSDVPKSDEKNLGLFEKIYVLWSAPITKFYTNFVAYLTFLFLFTLAVMWPSCGNLLLDCVVWFWATSITFENTRVSYEKYCSQSNLPLGQAVLEIIVQIVFLALYLSVRIIGLWSFGTCHIVPAKAILGFGLIYYYYRILFTVLPISPTLGPMMIRLQRMVVNDFLTFLQLFAIFMISSSVAITSTLFPHHPLNLDLFAKTFVFRGLMALFSTDMSDLKREHYSCSINRTDSIEKENICLRLSHGLSYNYDNIYAYQRYGIESPKCNQPSWIAWVFLIQYFFLCKLFLTSLLTAMFRLTGATVQKQSEQIWMYNRYAIVMEYAKRPRLPPPFVFISYIGMLITSCSRHCILKVKEYSDKKSSAVHRIHTQSSTTTTDNHDEYTHDSIDPSAEIIQDRSLIGRCLNCKPCKTVTENQKKKSNMTNHNTQDSQANLYWKYKAKEFFDKTQEADKVQVDLDNLSNCVTNIEKDMNVQRISFRQINDRIGSLDRLMIDRHILIEKIRSKIQQDKSLPELNKFAHILSRESPYIYTYEPRFPVTERYIPWKIQFYLYDPTIISLPKEHVCFKDSERPFVEPDLLKPTSDDDHASLTDDYEDELPVNGDTNATSSVPLTQPDVYEAVETSVTDDIIIPFTDFKWNQIVEMQLSNGNKIIIDRTTWITSSEDDTPPAYQLDAQLSIPLNPMGRTGVRGRGALIRWGPNKSIMAAITRWKRHNDEIAIIDGQRILEALVFKHKSTNDWRLLGGKILGVASPYSAICHNFNKLAFKDYNSEQSLSVEEKDMIEYFQSFARRSFSTAEPTEFTSCVVYRGYIDDLRNTDNAWAEAEIWNFHYDSDISLPNLRTDGVALWKDVTNKSQSILIQTAILREIARIHNAYFE</sequence>
<feature type="transmembrane region" description="Helical" evidence="9">
    <location>
        <begin position="895"/>
        <end position="915"/>
    </location>
</feature>
<feature type="compositionally biased region" description="Polar residues" evidence="8">
    <location>
        <begin position="1"/>
        <end position="21"/>
    </location>
</feature>
<feature type="domain" description="TRPM-like" evidence="11">
    <location>
        <begin position="501"/>
        <end position="748"/>
    </location>
</feature>
<evidence type="ECO:0000259" key="11">
    <source>
        <dbReference type="Pfam" id="PF25508"/>
    </source>
</evidence>
<gene>
    <name evidence="12" type="ORF">RFH988_LOCUS22520</name>
</gene>
<dbReference type="Proteomes" id="UP000663882">
    <property type="component" value="Unassembled WGS sequence"/>
</dbReference>
<feature type="transmembrane region" description="Helical" evidence="9">
    <location>
        <begin position="957"/>
        <end position="980"/>
    </location>
</feature>
<feature type="compositionally biased region" description="Basic and acidic residues" evidence="8">
    <location>
        <begin position="1442"/>
        <end position="1456"/>
    </location>
</feature>
<feature type="region of interest" description="Disordered" evidence="8">
    <location>
        <begin position="1442"/>
        <end position="1477"/>
    </location>
</feature>
<dbReference type="GO" id="GO:0005261">
    <property type="term" value="F:monoatomic cation channel activity"/>
    <property type="evidence" value="ECO:0007669"/>
    <property type="project" value="TreeGrafter"/>
</dbReference>
<dbReference type="Pfam" id="PF25969">
    <property type="entry name" value="NUDT9_N"/>
    <property type="match status" value="1"/>
</dbReference>
<feature type="compositionally biased region" description="Polar residues" evidence="8">
    <location>
        <begin position="1468"/>
        <end position="1477"/>
    </location>
</feature>
<keyword evidence="4 9" id="KW-1133">Transmembrane helix</keyword>
<organism evidence="12 13">
    <name type="scientific">Rotaria sordida</name>
    <dbReference type="NCBI Taxonomy" id="392033"/>
    <lineage>
        <taxon>Eukaryota</taxon>
        <taxon>Metazoa</taxon>
        <taxon>Spiralia</taxon>
        <taxon>Gnathifera</taxon>
        <taxon>Rotifera</taxon>
        <taxon>Eurotatoria</taxon>
        <taxon>Bdelloidea</taxon>
        <taxon>Philodinida</taxon>
        <taxon>Philodinidae</taxon>
        <taxon>Rotaria</taxon>
    </lineage>
</organism>
<evidence type="ECO:0000259" key="10">
    <source>
        <dbReference type="Pfam" id="PF18139"/>
    </source>
</evidence>
<protein>
    <recommendedName>
        <fullName evidence="14">TRPM SLOG domain-containing protein</fullName>
    </recommendedName>
</protein>
<evidence type="ECO:0000256" key="2">
    <source>
        <dbReference type="ARBA" id="ARBA00022448"/>
    </source>
</evidence>
<accession>A0A814TKB4</accession>
<feature type="transmembrane region" description="Helical" evidence="9">
    <location>
        <begin position="779"/>
        <end position="797"/>
    </location>
</feature>
<evidence type="ECO:0000313" key="13">
    <source>
        <dbReference type="Proteomes" id="UP000663882"/>
    </source>
</evidence>
<feature type="domain" description="TRPM SLOG" evidence="10">
    <location>
        <begin position="298"/>
        <end position="381"/>
    </location>
</feature>
<dbReference type="PANTHER" id="PTHR13800:SF1">
    <property type="entry name" value="TRANSIENT RECEPTOR POTENTIAL CATION CHANNEL TRPM"/>
    <property type="match status" value="1"/>
</dbReference>